<dbReference type="RefSeq" id="WP_067750092.1">
    <property type="nucleotide sequence ID" value="NZ_LT907988.1"/>
</dbReference>
<feature type="signal peptide" evidence="1">
    <location>
        <begin position="1"/>
        <end position="23"/>
    </location>
</feature>
<dbReference type="EMBL" id="LT907988">
    <property type="protein sequence ID" value="SOE51362.1"/>
    <property type="molecule type" value="Genomic_DNA"/>
</dbReference>
<dbReference type="STRING" id="1851544.ODI_02269"/>
<reference evidence="2 4" key="1">
    <citation type="submission" date="2016-06" db="EMBL/GenBank/DDBJ databases">
        <authorList>
            <person name="Kjaerup R.B."/>
            <person name="Dalgaard T.S."/>
            <person name="Juul-Madsen H.R."/>
        </authorList>
    </citation>
    <scope>NUCLEOTIDE SEQUENCE [LARGE SCALE GENOMIC DNA]</scope>
    <source>
        <strain evidence="2">Orrdi1</strain>
    </source>
</reference>
<accession>A0A1C3JY41</accession>
<protein>
    <recommendedName>
        <fullName evidence="5">Lipoprotein</fullName>
    </recommendedName>
</protein>
<feature type="chain" id="PRO_5015062471" description="Lipoprotein" evidence="1">
    <location>
        <begin position="24"/>
        <end position="76"/>
    </location>
</feature>
<evidence type="ECO:0008006" key="5">
    <source>
        <dbReference type="Google" id="ProtNLM"/>
    </source>
</evidence>
<reference evidence="3 4" key="2">
    <citation type="submission" date="2017-08" db="EMBL/GenBank/DDBJ databases">
        <authorList>
            <person name="de Groot N.N."/>
        </authorList>
    </citation>
    <scope>NUCLEOTIDE SEQUENCE [LARGE SCALE GENOMIC DNA]</scope>
    <source>
        <strain evidence="3">Orrdi1</strain>
    </source>
</reference>
<dbReference type="EMBL" id="FLRC01000006">
    <property type="protein sequence ID" value="SBT24181.1"/>
    <property type="molecule type" value="Genomic_DNA"/>
</dbReference>
<keyword evidence="1" id="KW-0732">Signal</keyword>
<evidence type="ECO:0000313" key="3">
    <source>
        <dbReference type="EMBL" id="SOE51362.1"/>
    </source>
</evidence>
<proteinExistence type="predicted"/>
<dbReference type="Proteomes" id="UP000078558">
    <property type="component" value="Chromosome I"/>
</dbReference>
<dbReference type="OrthoDB" id="9109669at2"/>
<evidence type="ECO:0000313" key="2">
    <source>
        <dbReference type="EMBL" id="SBT24181.1"/>
    </source>
</evidence>
<keyword evidence="4" id="KW-1185">Reference proteome</keyword>
<gene>
    <name evidence="2" type="ORF">ODI_02269</name>
    <name evidence="3" type="ORF">ODI_R3386</name>
</gene>
<dbReference type="KEGG" id="odi:ODI_R3386"/>
<organism evidence="2 4">
    <name type="scientific">Orrella dioscoreae</name>
    <dbReference type="NCBI Taxonomy" id="1851544"/>
    <lineage>
        <taxon>Bacteria</taxon>
        <taxon>Pseudomonadati</taxon>
        <taxon>Pseudomonadota</taxon>
        <taxon>Betaproteobacteria</taxon>
        <taxon>Burkholderiales</taxon>
        <taxon>Alcaligenaceae</taxon>
        <taxon>Orrella</taxon>
    </lineage>
</organism>
<evidence type="ECO:0000313" key="4">
    <source>
        <dbReference type="Proteomes" id="UP000078558"/>
    </source>
</evidence>
<sequence>MPRLSCLAAVAGLLLVTSPRSTAEAIRSAAMPVSLVILGTCSVSQSPRAQPQVNCLHGEPVRITRDAPDGAWHIFF</sequence>
<name>A0A1C3JY41_9BURK</name>
<dbReference type="AlphaFoldDB" id="A0A1C3JY41"/>
<evidence type="ECO:0000256" key="1">
    <source>
        <dbReference type="SAM" id="SignalP"/>
    </source>
</evidence>